<dbReference type="InterPro" id="IPR036322">
    <property type="entry name" value="WD40_repeat_dom_sf"/>
</dbReference>
<dbReference type="WBParaSite" id="maker-uti_cns_0007431-snap-gene-0.4-mRNA-1">
    <property type="protein sequence ID" value="maker-uti_cns_0007431-snap-gene-0.4-mRNA-1"/>
    <property type="gene ID" value="maker-uti_cns_0007431-snap-gene-0.4"/>
</dbReference>
<dbReference type="Gene3D" id="2.130.10.10">
    <property type="entry name" value="YVTN repeat-like/Quinoprotein amine dehydrogenase"/>
    <property type="match status" value="1"/>
</dbReference>
<keyword evidence="2" id="KW-1185">Reference proteome</keyword>
<dbReference type="Proteomes" id="UP000095280">
    <property type="component" value="Unplaced"/>
</dbReference>
<evidence type="ECO:0000256" key="1">
    <source>
        <dbReference type="SAM" id="MobiDB-lite"/>
    </source>
</evidence>
<evidence type="ECO:0000313" key="3">
    <source>
        <dbReference type="WBParaSite" id="maker-uti_cns_0007431-snap-gene-0.4-mRNA-1"/>
    </source>
</evidence>
<name>A0A1I8HRA0_9PLAT</name>
<organism evidence="2 3">
    <name type="scientific">Macrostomum lignano</name>
    <dbReference type="NCBI Taxonomy" id="282301"/>
    <lineage>
        <taxon>Eukaryota</taxon>
        <taxon>Metazoa</taxon>
        <taxon>Spiralia</taxon>
        <taxon>Lophotrochozoa</taxon>
        <taxon>Platyhelminthes</taxon>
        <taxon>Rhabditophora</taxon>
        <taxon>Macrostomorpha</taxon>
        <taxon>Macrostomida</taxon>
        <taxon>Macrostomidae</taxon>
        <taxon>Macrostomum</taxon>
    </lineage>
</organism>
<protein>
    <submittedName>
        <fullName evidence="3">WD_REPEATS_REGION domain-containing protein</fullName>
    </submittedName>
</protein>
<feature type="region of interest" description="Disordered" evidence="1">
    <location>
        <begin position="85"/>
        <end position="117"/>
    </location>
</feature>
<sequence>YFQASIAQLHSLQQLGTFQPHVLGIVHRSRQFLDLALSAKRRFDTSKVTCNVTDLAFESVEGRYLLTGHADGAISIYDTCASPGASGQPGQVPATLHQPRRTSPASSAPAGTRWTRGPSSPLAWIGRSKFGTPIGLRLSIKCHSPSLSTTFTCPTAPRFTIWCLWRLATVKCS</sequence>
<dbReference type="AlphaFoldDB" id="A0A1I8HRA0"/>
<accession>A0A1I8HRA0</accession>
<dbReference type="InterPro" id="IPR015943">
    <property type="entry name" value="WD40/YVTN_repeat-like_dom_sf"/>
</dbReference>
<dbReference type="SUPFAM" id="SSF50978">
    <property type="entry name" value="WD40 repeat-like"/>
    <property type="match status" value="1"/>
</dbReference>
<evidence type="ECO:0000313" key="2">
    <source>
        <dbReference type="Proteomes" id="UP000095280"/>
    </source>
</evidence>
<reference evidence="3" key="1">
    <citation type="submission" date="2016-11" db="UniProtKB">
        <authorList>
            <consortium name="WormBaseParasite"/>
        </authorList>
    </citation>
    <scope>IDENTIFICATION</scope>
</reference>
<proteinExistence type="predicted"/>